<keyword evidence="3" id="KW-1185">Reference proteome</keyword>
<dbReference type="Proteomes" id="UP000193411">
    <property type="component" value="Unassembled WGS sequence"/>
</dbReference>
<accession>A0A1Y2HKL3</accession>
<evidence type="ECO:0000313" key="3">
    <source>
        <dbReference type="Proteomes" id="UP000193411"/>
    </source>
</evidence>
<evidence type="ECO:0000256" key="1">
    <source>
        <dbReference type="SAM" id="MobiDB-lite"/>
    </source>
</evidence>
<proteinExistence type="predicted"/>
<feature type="region of interest" description="Disordered" evidence="1">
    <location>
        <begin position="1"/>
        <end position="284"/>
    </location>
</feature>
<feature type="compositionally biased region" description="Low complexity" evidence="1">
    <location>
        <begin position="167"/>
        <end position="183"/>
    </location>
</feature>
<dbReference type="AlphaFoldDB" id="A0A1Y2HKL3"/>
<protein>
    <submittedName>
        <fullName evidence="2">Uncharacterized protein</fullName>
    </submittedName>
</protein>
<name>A0A1Y2HKL3_9FUNG</name>
<feature type="compositionally biased region" description="Low complexity" evidence="1">
    <location>
        <begin position="356"/>
        <end position="367"/>
    </location>
</feature>
<gene>
    <name evidence="2" type="ORF">BCR44DRAFT_77564</name>
</gene>
<feature type="region of interest" description="Disordered" evidence="1">
    <location>
        <begin position="335"/>
        <end position="377"/>
    </location>
</feature>
<feature type="compositionally biased region" description="Low complexity" evidence="1">
    <location>
        <begin position="108"/>
        <end position="130"/>
    </location>
</feature>
<feature type="compositionally biased region" description="Polar residues" evidence="1">
    <location>
        <begin position="131"/>
        <end position="140"/>
    </location>
</feature>
<reference evidence="2 3" key="1">
    <citation type="submission" date="2016-07" db="EMBL/GenBank/DDBJ databases">
        <title>Pervasive Adenine N6-methylation of Active Genes in Fungi.</title>
        <authorList>
            <consortium name="DOE Joint Genome Institute"/>
            <person name="Mondo S.J."/>
            <person name="Dannebaum R.O."/>
            <person name="Kuo R.C."/>
            <person name="Labutti K."/>
            <person name="Haridas S."/>
            <person name="Kuo A."/>
            <person name="Salamov A."/>
            <person name="Ahrendt S.R."/>
            <person name="Lipzen A."/>
            <person name="Sullivan W."/>
            <person name="Andreopoulos W.B."/>
            <person name="Clum A."/>
            <person name="Lindquist E."/>
            <person name="Daum C."/>
            <person name="Ramamoorthy G.K."/>
            <person name="Gryganskyi A."/>
            <person name="Culley D."/>
            <person name="Magnuson J.K."/>
            <person name="James T.Y."/>
            <person name="O'Malley M.A."/>
            <person name="Stajich J.E."/>
            <person name="Spatafora J.W."/>
            <person name="Visel A."/>
            <person name="Grigoriev I.V."/>
        </authorList>
    </citation>
    <scope>NUCLEOTIDE SEQUENCE [LARGE SCALE GENOMIC DNA]</scope>
    <source>
        <strain evidence="2 3">PL171</strain>
    </source>
</reference>
<feature type="compositionally biased region" description="Polar residues" evidence="1">
    <location>
        <begin position="239"/>
        <end position="253"/>
    </location>
</feature>
<feature type="compositionally biased region" description="Low complexity" evidence="1">
    <location>
        <begin position="254"/>
        <end position="264"/>
    </location>
</feature>
<dbReference type="EMBL" id="MCFL01000024">
    <property type="protein sequence ID" value="ORZ35099.1"/>
    <property type="molecule type" value="Genomic_DNA"/>
</dbReference>
<feature type="compositionally biased region" description="Acidic residues" evidence="1">
    <location>
        <begin position="342"/>
        <end position="355"/>
    </location>
</feature>
<feature type="compositionally biased region" description="Low complexity" evidence="1">
    <location>
        <begin position="60"/>
        <end position="69"/>
    </location>
</feature>
<comment type="caution">
    <text evidence="2">The sequence shown here is derived from an EMBL/GenBank/DDBJ whole genome shotgun (WGS) entry which is preliminary data.</text>
</comment>
<dbReference type="OrthoDB" id="10679809at2759"/>
<feature type="compositionally biased region" description="Polar residues" evidence="1">
    <location>
        <begin position="185"/>
        <end position="208"/>
    </location>
</feature>
<evidence type="ECO:0000313" key="2">
    <source>
        <dbReference type="EMBL" id="ORZ35099.1"/>
    </source>
</evidence>
<organism evidence="2 3">
    <name type="scientific">Catenaria anguillulae PL171</name>
    <dbReference type="NCBI Taxonomy" id="765915"/>
    <lineage>
        <taxon>Eukaryota</taxon>
        <taxon>Fungi</taxon>
        <taxon>Fungi incertae sedis</taxon>
        <taxon>Blastocladiomycota</taxon>
        <taxon>Blastocladiomycetes</taxon>
        <taxon>Blastocladiales</taxon>
        <taxon>Catenariaceae</taxon>
        <taxon>Catenaria</taxon>
    </lineage>
</organism>
<feature type="compositionally biased region" description="Low complexity" evidence="1">
    <location>
        <begin position="220"/>
        <end position="238"/>
    </location>
</feature>
<sequence length="377" mass="39242">MLALNETVKGKPNIGSSTVSPAAAGRPVPSPGAAKRVAPNLRSPTKVKVTPTSAPRRIGSSPAPSTSTSNTLGAGNVKKNETASLPADRPRSKSQGRNPKRLTTADGTRSPATATTPASTVTKASTPSSAIRRQTSQIPSTAKIYGRATAPSMPTSSRVGGSAPNLTNASNSSKSPKPTKPASYDPTTRPTVKPTISATTRKPSSSKPTGDRADIPSRRPPVSQSSSSSTGRRSTPGTNLTSRSNARSTPTSGPANRSNNSNARSPPPAQRPGLLEPGRAPVAGLSEEEQMQLLVPMLRREYAGALSACQELLQAHPEHPFLIEYRDVLQAWVDHRTLPDQQQEEDEGSESEEGSESGSDQDGSSDFSDGDGGNGEE</sequence>